<dbReference type="Proteomes" id="UP001153050">
    <property type="component" value="Unassembled WGS sequence"/>
</dbReference>
<evidence type="ECO:0000313" key="1">
    <source>
        <dbReference type="EMBL" id="CAH2409307.1"/>
    </source>
</evidence>
<protein>
    <submittedName>
        <fullName evidence="1">Uncharacterized protein</fullName>
    </submittedName>
</protein>
<proteinExistence type="predicted"/>
<reference evidence="1 2" key="1">
    <citation type="submission" date="2022-03" db="EMBL/GenBank/DDBJ databases">
        <authorList>
            <person name="Brunel B."/>
        </authorList>
    </citation>
    <scope>NUCLEOTIDE SEQUENCE [LARGE SCALE GENOMIC DNA]</scope>
    <source>
        <strain evidence="1">STM5069sample</strain>
    </source>
</reference>
<evidence type="ECO:0000313" key="2">
    <source>
        <dbReference type="Proteomes" id="UP001153050"/>
    </source>
</evidence>
<name>A0ABN8KGB2_9HYPH</name>
<comment type="caution">
    <text evidence="1">The sequence shown here is derived from an EMBL/GenBank/DDBJ whole genome shotgun (WGS) entry which is preliminary data.</text>
</comment>
<accession>A0ABN8KGB2</accession>
<gene>
    <name evidence="1" type="ORF">MES5069_80030</name>
</gene>
<dbReference type="EMBL" id="CAKXZT010000179">
    <property type="protein sequence ID" value="CAH2409307.1"/>
    <property type="molecule type" value="Genomic_DNA"/>
</dbReference>
<keyword evidence="2" id="KW-1185">Reference proteome</keyword>
<sequence>MAPEPVLSDPNWILIYQYPRGCLHKEPHLHSFGHLRPGRLRCGATLHNHEISDKSDYLRAANESLEFRLRLGWRRSFAASTLEEEGVQAAFRQSSDQRK</sequence>
<organism evidence="1 2">
    <name type="scientific">Mesorhizobium escarrei</name>
    <dbReference type="NCBI Taxonomy" id="666018"/>
    <lineage>
        <taxon>Bacteria</taxon>
        <taxon>Pseudomonadati</taxon>
        <taxon>Pseudomonadota</taxon>
        <taxon>Alphaproteobacteria</taxon>
        <taxon>Hyphomicrobiales</taxon>
        <taxon>Phyllobacteriaceae</taxon>
        <taxon>Mesorhizobium</taxon>
    </lineage>
</organism>